<dbReference type="EMBL" id="CP033156">
    <property type="protein sequence ID" value="AYO45020.1"/>
    <property type="molecule type" value="Genomic_DNA"/>
</dbReference>
<name>A0A3G2SAT0_MALR7</name>
<feature type="compositionally biased region" description="Low complexity" evidence="1">
    <location>
        <begin position="521"/>
        <end position="532"/>
    </location>
</feature>
<evidence type="ECO:0000259" key="2">
    <source>
        <dbReference type="Pfam" id="PF02752"/>
    </source>
</evidence>
<feature type="region of interest" description="Disordered" evidence="1">
    <location>
        <begin position="331"/>
        <end position="372"/>
    </location>
</feature>
<dbReference type="PANTHER" id="PTHR36419:SF1">
    <property type="entry name" value="RHO1 GEF LOCALIZING PROTEIN 1"/>
    <property type="match status" value="1"/>
</dbReference>
<dbReference type="VEuPathDB" id="FungiDB:DNF11_4070"/>
<reference evidence="3 4" key="1">
    <citation type="submission" date="2018-10" db="EMBL/GenBank/DDBJ databases">
        <title>Complete genome sequence of Malassezia restricta CBS 7877.</title>
        <authorList>
            <person name="Morand S.C."/>
            <person name="Bertignac M."/>
            <person name="Iltis A."/>
            <person name="Kolder I."/>
            <person name="Pirovano W."/>
            <person name="Jourdain R."/>
            <person name="Clavaud C."/>
        </authorList>
    </citation>
    <scope>NUCLEOTIDE SEQUENCE [LARGE SCALE GENOMIC DNA]</scope>
    <source>
        <strain evidence="3 4">CBS 7877</strain>
    </source>
</reference>
<dbReference type="STRING" id="425264.A0A3G2SAT0"/>
<sequence>MAPPRLELRPLANQTFVQGYPGIPASDSRPDAHLTGTIAVHVPSSRGVEAAWLRVEMCKVETLPRGQSWRELIGEGPMDVWKAETAWQTLTSQSFPFRVSVPEKLPPSLRLNKTSGIKYQLIASLKVRLKKGFMRKDTYETVVQDTQDFVLEKHELHSTWPIYNVPEEYETQEGPFTAKLMRNKWAYSVGDQMDLRIIVASKAMKTTKLKSISVGIRQNVSFFPETGMQAQPIQQKSIMLDYKTKRINKKVQHGEYFMQDLNLIVPRKNAIMSIHTAKHMEISHSLRVDIKIGKAVMTFDRLNVLLSGFLSTASSSMIARIGDVPSLGITQDSNPHAAREQPSVFVADNDPYLSSTTTSPMAPGRASLGARPDSVFAGDLPPVETGDFAALGTATPTRPAETASPMPPSAAWQSPHLSMRPGDILGQHGSSYVANASPSAEPKQRPVSVMMTPPRPQAPSARHSTHAFSTAEQEKVRLFERARAEAEQYQSDMGESVSFPREQAPEPAPPAPLRVDPGAAPTNPSETPSSSPFLTQSEARAVDEKARLQSHYAQLDAQPTESAQPPITSTPSQPAPPALNVDEPTPAPSYFAPPRAENESLATAPPRPPKVPLT</sequence>
<proteinExistence type="predicted"/>
<feature type="region of interest" description="Disordered" evidence="1">
    <location>
        <begin position="390"/>
        <end position="448"/>
    </location>
</feature>
<feature type="domain" description="Arrestin C-terminal-like" evidence="2">
    <location>
        <begin position="173"/>
        <end position="293"/>
    </location>
</feature>
<dbReference type="Pfam" id="PF02752">
    <property type="entry name" value="Arrestin_C"/>
    <property type="match status" value="1"/>
</dbReference>
<dbReference type="GO" id="GO:0000917">
    <property type="term" value="P:division septum assembly"/>
    <property type="evidence" value="ECO:0007669"/>
    <property type="project" value="TreeGrafter"/>
</dbReference>
<feature type="compositionally biased region" description="Polar residues" evidence="1">
    <location>
        <begin position="557"/>
        <end position="572"/>
    </location>
</feature>
<feature type="compositionally biased region" description="Pro residues" evidence="1">
    <location>
        <begin position="605"/>
        <end position="614"/>
    </location>
</feature>
<dbReference type="GO" id="GO:0000935">
    <property type="term" value="C:division septum"/>
    <property type="evidence" value="ECO:0007669"/>
    <property type="project" value="TreeGrafter"/>
</dbReference>
<dbReference type="OrthoDB" id="4001642at2759"/>
<feature type="compositionally biased region" description="Polar residues" evidence="1">
    <location>
        <begin position="428"/>
        <end position="438"/>
    </location>
</feature>
<dbReference type="InterPro" id="IPR011022">
    <property type="entry name" value="Arrestin_C-like"/>
</dbReference>
<accession>A0A3G2SAT0</accession>
<dbReference type="PANTHER" id="PTHR36419">
    <property type="entry name" value="ARRESTIN FAMILY PROTEIN 1"/>
    <property type="match status" value="1"/>
</dbReference>
<dbReference type="Proteomes" id="UP000269793">
    <property type="component" value="Chromosome IX"/>
</dbReference>
<feature type="region of interest" description="Disordered" evidence="1">
    <location>
        <begin position="484"/>
        <end position="614"/>
    </location>
</feature>
<keyword evidence="4" id="KW-1185">Reference proteome</keyword>
<feature type="region of interest" description="Disordered" evidence="1">
    <location>
        <begin position="454"/>
        <end position="473"/>
    </location>
</feature>
<gene>
    <name evidence="3" type="ORF">DNF11_4070</name>
</gene>
<evidence type="ECO:0000256" key="1">
    <source>
        <dbReference type="SAM" id="MobiDB-lite"/>
    </source>
</evidence>
<organism evidence="3 4">
    <name type="scientific">Malassezia restricta (strain ATCC 96810 / NBRC 103918 / CBS 7877)</name>
    <name type="common">Seborrheic dermatitis infection agent</name>
    <dbReference type="NCBI Taxonomy" id="425264"/>
    <lineage>
        <taxon>Eukaryota</taxon>
        <taxon>Fungi</taxon>
        <taxon>Dikarya</taxon>
        <taxon>Basidiomycota</taxon>
        <taxon>Ustilaginomycotina</taxon>
        <taxon>Malasseziomycetes</taxon>
        <taxon>Malasseziales</taxon>
        <taxon>Malasseziaceae</taxon>
        <taxon>Malassezia</taxon>
    </lineage>
</organism>
<protein>
    <recommendedName>
        <fullName evidence="2">Arrestin C-terminal-like domain-containing protein</fullName>
    </recommendedName>
</protein>
<dbReference type="InterPro" id="IPR053060">
    <property type="entry name" value="Cytokinesis_Signaling_Reg"/>
</dbReference>
<evidence type="ECO:0000313" key="4">
    <source>
        <dbReference type="Proteomes" id="UP000269793"/>
    </source>
</evidence>
<evidence type="ECO:0000313" key="3">
    <source>
        <dbReference type="EMBL" id="AYO45020.1"/>
    </source>
</evidence>
<dbReference type="AlphaFoldDB" id="A0A3G2SAT0"/>